<dbReference type="Gene3D" id="3.30.420.240">
    <property type="match status" value="1"/>
</dbReference>
<comment type="caution">
    <text evidence="1">The sequence shown here is derived from an EMBL/GenBank/DDBJ whole genome shotgun (WGS) entry which is preliminary data.</text>
</comment>
<dbReference type="RefSeq" id="WP_168058165.1">
    <property type="nucleotide sequence ID" value="NZ_VTOW01000001.1"/>
</dbReference>
<dbReference type="AlphaFoldDB" id="A0A7X6I9P2"/>
<organism evidence="1 2">
    <name type="scientific">Candidatus Manganitrophus noduliformans</name>
    <dbReference type="NCBI Taxonomy" id="2606439"/>
    <lineage>
        <taxon>Bacteria</taxon>
        <taxon>Pseudomonadati</taxon>
        <taxon>Nitrospirota</taxon>
        <taxon>Nitrospiria</taxon>
        <taxon>Candidatus Troglogloeales</taxon>
        <taxon>Candidatus Manganitrophaceae</taxon>
        <taxon>Candidatus Manganitrophus</taxon>
    </lineage>
</organism>
<evidence type="ECO:0000313" key="2">
    <source>
        <dbReference type="Proteomes" id="UP000534783"/>
    </source>
</evidence>
<proteinExistence type="predicted"/>
<dbReference type="InterPro" id="IPR027417">
    <property type="entry name" value="P-loop_NTPase"/>
</dbReference>
<keyword evidence="2" id="KW-1185">Reference proteome</keyword>
<sequence length="578" mass="65735">MTVQVKESEPTPEEIERELFTVFRTYAVKCLKVQTKKGKLISFKFNVAQDLLDRIVNEIIAAGRLVRVVVLKARREGVSTYVEGRFYWKVSLRENRYAATVTHEPEATETLFNMTKRFHDHVDPLFQPPEKYNNKGLLQFDGLDSAFRVGTAEKEHFGSGQGIHYLHLSEVSKWPAHTQVNLLTSALQAVPDDLDTEIYYESTAYGIGGAFHHRYLTARYRYYAVLENGKPVLKFEINEDADPNDVYTSVFFPWFIFPEYRMKAPADFVRTKEEVEYAKLHGVDNDQLYWRRYTIANKCNPTGENLGKTPEMIFWQEYPSTPEEAFLATGRTIFDSIKINALKKAAPKPIARYDCLVSTGQWITKPDGMLRVWEEPIPGRRYVIGADVAEGLIHGDFSSADVVDHLTGKQVAQWHGRVDPDLFGNILYWLGVRYCTAWIAPERNNHGYTTVKKLVDLRYPQIYVELIPEPPGKPRKRYGWLTGKATKHLCIDFLVTILREGRHGIQCAETFGEMLSFVLKDDGTMGAQEGLNDDRCMSIAIAQYVRTVLPLPSMAQTMVPAGGAVQSVRTPPPPGAFT</sequence>
<accession>A0A7X6I9P2</accession>
<evidence type="ECO:0008006" key="3">
    <source>
        <dbReference type="Google" id="ProtNLM"/>
    </source>
</evidence>
<name>A0A7X6I9P2_9BACT</name>
<protein>
    <recommendedName>
        <fullName evidence="3">Terminase large subunit gp17-like C-terminal domain-containing protein</fullName>
    </recommendedName>
</protein>
<gene>
    <name evidence="1" type="ORF">MNODULE_03855</name>
</gene>
<dbReference type="Gene3D" id="3.40.50.300">
    <property type="entry name" value="P-loop containing nucleotide triphosphate hydrolases"/>
    <property type="match status" value="1"/>
</dbReference>
<evidence type="ECO:0000313" key="1">
    <source>
        <dbReference type="EMBL" id="NKE69881.1"/>
    </source>
</evidence>
<dbReference type="EMBL" id="VTOW01000001">
    <property type="protein sequence ID" value="NKE69881.1"/>
    <property type="molecule type" value="Genomic_DNA"/>
</dbReference>
<dbReference type="Proteomes" id="UP000534783">
    <property type="component" value="Unassembled WGS sequence"/>
</dbReference>
<reference evidence="1 2" key="1">
    <citation type="journal article" date="2020" name="Nature">
        <title>Bacterial chemolithoautotrophy via manganese oxidation.</title>
        <authorList>
            <person name="Yu H."/>
            <person name="Leadbetter J.R."/>
        </authorList>
    </citation>
    <scope>NUCLEOTIDE SEQUENCE [LARGE SCALE GENOMIC DNA]</scope>
    <source>
        <strain evidence="1 2">Mn-1</strain>
    </source>
</reference>